<evidence type="ECO:0000313" key="2">
    <source>
        <dbReference type="EMBL" id="SMR92551.1"/>
    </source>
</evidence>
<sequence length="138" mass="16071">MKKVWIDANIILRYLLKDHEEFFRKAQKIMLEAEQGKLKLLVAPITIAEVVWTLESFYKTPRREIADVLSAFICSDSIEAEEGDVVLFALKSYRESNVDFIDAYLSHHMAKLGNNKIFTFDKKHFSRLDVEILSTDQE</sequence>
<gene>
    <name evidence="2" type="ORF">SAMN05216240_1072</name>
</gene>
<dbReference type="RefSeq" id="WP_015908358.1">
    <property type="nucleotide sequence ID" value="NZ_FUZJ01000001.1"/>
</dbReference>
<comment type="caution">
    <text evidence="2">The sequence shown here is derived from an EMBL/GenBank/DDBJ whole genome shotgun (WGS) entry which is preliminary data.</text>
</comment>
<evidence type="ECO:0000259" key="1">
    <source>
        <dbReference type="Pfam" id="PF01850"/>
    </source>
</evidence>
<protein>
    <submittedName>
        <fullName evidence="2">Predicted nucleic-acid-binding protein, contains PIN domain</fullName>
    </submittedName>
</protein>
<organism evidence="2 3">
    <name type="scientific">Caldicellulosiruptor bescii</name>
    <name type="common">Anaerocellum thermophilum</name>
    <dbReference type="NCBI Taxonomy" id="31899"/>
    <lineage>
        <taxon>Bacteria</taxon>
        <taxon>Bacillati</taxon>
        <taxon>Bacillota</taxon>
        <taxon>Bacillota incertae sedis</taxon>
        <taxon>Caldicellulosiruptorales</taxon>
        <taxon>Caldicellulosiruptoraceae</taxon>
        <taxon>Caldicellulosiruptor</taxon>
    </lineage>
</organism>
<dbReference type="GeneID" id="31773340"/>
<dbReference type="EMBL" id="FXXC01000001">
    <property type="protein sequence ID" value="SMR92551.1"/>
    <property type="molecule type" value="Genomic_DNA"/>
</dbReference>
<dbReference type="Gene3D" id="3.40.50.1010">
    <property type="entry name" value="5'-nuclease"/>
    <property type="match status" value="1"/>
</dbReference>
<evidence type="ECO:0000313" key="3">
    <source>
        <dbReference type="Proteomes" id="UP000196803"/>
    </source>
</evidence>
<accession>A0ABY1S772</accession>
<dbReference type="Pfam" id="PF01850">
    <property type="entry name" value="PIN"/>
    <property type="match status" value="1"/>
</dbReference>
<proteinExistence type="predicted"/>
<dbReference type="Proteomes" id="UP000196803">
    <property type="component" value="Unassembled WGS sequence"/>
</dbReference>
<reference evidence="2 3" key="1">
    <citation type="submission" date="2017-05" db="EMBL/GenBank/DDBJ databases">
        <authorList>
            <person name="Varghese N."/>
            <person name="Submissions S."/>
        </authorList>
    </citation>
    <scope>NUCLEOTIDE SEQUENCE [LARGE SCALE GENOMIC DNA]</scope>
    <source>
        <strain evidence="2 3">MACB1020</strain>
    </source>
</reference>
<name>A0ABY1S772_CALBS</name>
<feature type="domain" description="PIN" evidence="1">
    <location>
        <begin position="6"/>
        <end position="129"/>
    </location>
</feature>
<dbReference type="SUPFAM" id="SSF88723">
    <property type="entry name" value="PIN domain-like"/>
    <property type="match status" value="1"/>
</dbReference>
<dbReference type="InterPro" id="IPR029060">
    <property type="entry name" value="PIN-like_dom_sf"/>
</dbReference>
<dbReference type="InterPro" id="IPR002716">
    <property type="entry name" value="PIN_dom"/>
</dbReference>
<keyword evidence="3" id="KW-1185">Reference proteome</keyword>